<evidence type="ECO:0000256" key="1">
    <source>
        <dbReference type="SAM" id="MobiDB-lite"/>
    </source>
</evidence>
<feature type="compositionally biased region" description="Basic residues" evidence="1">
    <location>
        <begin position="35"/>
        <end position="49"/>
    </location>
</feature>
<protein>
    <submittedName>
        <fullName evidence="2">BUG/TctC family periplasmic protein</fullName>
    </submittedName>
</protein>
<feature type="region of interest" description="Disordered" evidence="1">
    <location>
        <begin position="1"/>
        <end position="92"/>
    </location>
</feature>
<sequence>APPRRARRRLRRHMRPAARPLRPRPGWRVVPRPPHSLRRAFPGRRRHRRLVADGGRCHGGRAGPARGHREPERRRRHGRFGGGSQGRARRPHAAVHHLPLHPEPGGVPPLALPAAGGFCPGRQARHHAAALLHPAGDPGADPARIRRFRARQGPLVRLLRRRIDGARDGAAPVRPRQARDDAHRLSRRGADADRHPGRADRLRLPQHDGRGRLHPRRAVAGSGLLGAQRHPFAAAGADLRFAGLPGGLRNGGLHRVVRAIAGAGGGAGEAGGGVRRRGRQRGLPAALAGDRHHPGLVGAGGVPGRDRPPAQGVERLGGGDEPDGGRV</sequence>
<dbReference type="EMBL" id="CADCTG010000021">
    <property type="protein sequence ID" value="CAA9212836.1"/>
    <property type="molecule type" value="Genomic_DNA"/>
</dbReference>
<feature type="region of interest" description="Disordered" evidence="1">
    <location>
        <begin position="167"/>
        <end position="214"/>
    </location>
</feature>
<accession>A0A6J4H1Z7</accession>
<name>A0A6J4H1Z7_9PROT</name>
<reference evidence="2" key="1">
    <citation type="submission" date="2020-02" db="EMBL/GenBank/DDBJ databases">
        <authorList>
            <person name="Meier V. D."/>
        </authorList>
    </citation>
    <scope>NUCLEOTIDE SEQUENCE</scope>
    <source>
        <strain evidence="2">AVDCRST_MAG08</strain>
    </source>
</reference>
<dbReference type="AlphaFoldDB" id="A0A6J4H1Z7"/>
<feature type="compositionally biased region" description="Low complexity" evidence="1">
    <location>
        <begin position="17"/>
        <end position="30"/>
    </location>
</feature>
<feature type="compositionally biased region" description="Basic residues" evidence="1">
    <location>
        <begin position="1"/>
        <end position="16"/>
    </location>
</feature>
<feature type="compositionally biased region" description="Basic and acidic residues" evidence="1">
    <location>
        <begin position="177"/>
        <end position="211"/>
    </location>
</feature>
<feature type="region of interest" description="Disordered" evidence="1">
    <location>
        <begin position="265"/>
        <end position="327"/>
    </location>
</feature>
<organism evidence="2">
    <name type="scientific">uncultured Acetobacteraceae bacterium</name>
    <dbReference type="NCBI Taxonomy" id="169975"/>
    <lineage>
        <taxon>Bacteria</taxon>
        <taxon>Pseudomonadati</taxon>
        <taxon>Pseudomonadota</taxon>
        <taxon>Alphaproteobacteria</taxon>
        <taxon>Acetobacterales</taxon>
        <taxon>Acetobacteraceae</taxon>
        <taxon>environmental samples</taxon>
    </lineage>
</organism>
<feature type="non-terminal residue" evidence="2">
    <location>
        <position position="1"/>
    </location>
</feature>
<proteinExistence type="predicted"/>
<gene>
    <name evidence="2" type="ORF">AVDCRST_MAG08-225</name>
</gene>
<evidence type="ECO:0000313" key="2">
    <source>
        <dbReference type="EMBL" id="CAA9212836.1"/>
    </source>
</evidence>
<feature type="non-terminal residue" evidence="2">
    <location>
        <position position="327"/>
    </location>
</feature>